<dbReference type="EMBL" id="CP003002">
    <property type="protein sequence ID" value="AEO53841.1"/>
    <property type="molecule type" value="Genomic_DNA"/>
</dbReference>
<evidence type="ECO:0000313" key="3">
    <source>
        <dbReference type="Proteomes" id="UP000007322"/>
    </source>
</evidence>
<name>G2Q5W5_THET4</name>
<dbReference type="RefSeq" id="XP_003659086.1">
    <property type="nucleotide sequence ID" value="XM_003659038.1"/>
</dbReference>
<feature type="compositionally biased region" description="Gly residues" evidence="1">
    <location>
        <begin position="45"/>
        <end position="56"/>
    </location>
</feature>
<evidence type="ECO:0000256" key="1">
    <source>
        <dbReference type="SAM" id="MobiDB-lite"/>
    </source>
</evidence>
<dbReference type="OrthoDB" id="4779809at2759"/>
<dbReference type="GeneID" id="11508964"/>
<feature type="region of interest" description="Disordered" evidence="1">
    <location>
        <begin position="1"/>
        <end position="72"/>
    </location>
</feature>
<keyword evidence="3" id="KW-1185">Reference proteome</keyword>
<accession>G2Q5W5</accession>
<organism evidence="2 3">
    <name type="scientific">Thermothelomyces thermophilus (strain ATCC 42464 / BCRC 31852 / DSM 1799)</name>
    <name type="common">Sporotrichum thermophile</name>
    <dbReference type="NCBI Taxonomy" id="573729"/>
    <lineage>
        <taxon>Eukaryota</taxon>
        <taxon>Fungi</taxon>
        <taxon>Dikarya</taxon>
        <taxon>Ascomycota</taxon>
        <taxon>Pezizomycotina</taxon>
        <taxon>Sordariomycetes</taxon>
        <taxon>Sordariomycetidae</taxon>
        <taxon>Sordariales</taxon>
        <taxon>Chaetomiaceae</taxon>
        <taxon>Thermothelomyces</taxon>
    </lineage>
</organism>
<proteinExistence type="predicted"/>
<dbReference type="VEuPathDB" id="FungiDB:MYCTH_91334"/>
<evidence type="ECO:0000313" key="2">
    <source>
        <dbReference type="EMBL" id="AEO53841.1"/>
    </source>
</evidence>
<gene>
    <name evidence="2" type="ORF">MYCTH_91334</name>
</gene>
<dbReference type="KEGG" id="mtm:MYCTH_91334"/>
<sequence length="269" mass="29557">MNPTTNKFRQHQQQQQQQQGMPSFCRQQGRGKAVGPDSSAAAGASSGGPGAPGAGGAVSDSSQSGRKRKRKRGEASLFAYVKRAVRDVPCLMCVKSALAGRSSGECRNHSGPGKRCYHCAKGSHKCREVYVFIGLELTWLILLLRPASCVSSAKELTKALEIDPKHWKSKSLRIILRNDLERAGVEDDDQPREDNEDDKELASFTKIGRAVFEVITEVDAIRKMRTRRAALEQLGLAAADEGDDDDGLDNWPGRDTQRYPSWLVKEEAC</sequence>
<dbReference type="HOGENOM" id="CLU_1035055_0_0_1"/>
<dbReference type="InParanoid" id="G2Q5W5"/>
<protein>
    <submittedName>
        <fullName evidence="2">Uncharacterized protein</fullName>
    </submittedName>
</protein>
<dbReference type="Proteomes" id="UP000007322">
    <property type="component" value="Chromosome 1"/>
</dbReference>
<reference evidence="2 3" key="1">
    <citation type="journal article" date="2011" name="Nat. Biotechnol.">
        <title>Comparative genomic analysis of the thermophilic biomass-degrading fungi Myceliophthora thermophila and Thielavia terrestris.</title>
        <authorList>
            <person name="Berka R.M."/>
            <person name="Grigoriev I.V."/>
            <person name="Otillar R."/>
            <person name="Salamov A."/>
            <person name="Grimwood J."/>
            <person name="Reid I."/>
            <person name="Ishmael N."/>
            <person name="John T."/>
            <person name="Darmond C."/>
            <person name="Moisan M.-C."/>
            <person name="Henrissat B."/>
            <person name="Coutinho P.M."/>
            <person name="Lombard V."/>
            <person name="Natvig D.O."/>
            <person name="Lindquist E."/>
            <person name="Schmutz J."/>
            <person name="Lucas S."/>
            <person name="Harris P."/>
            <person name="Powlowski J."/>
            <person name="Bellemare A."/>
            <person name="Taylor D."/>
            <person name="Butler G."/>
            <person name="de Vries R.P."/>
            <person name="Allijn I.E."/>
            <person name="van den Brink J."/>
            <person name="Ushinsky S."/>
            <person name="Storms R."/>
            <person name="Powell A.J."/>
            <person name="Paulsen I.T."/>
            <person name="Elbourne L.D.H."/>
            <person name="Baker S.E."/>
            <person name="Magnuson J."/>
            <person name="LaBoissiere S."/>
            <person name="Clutterbuck A.J."/>
            <person name="Martinez D."/>
            <person name="Wogulis M."/>
            <person name="de Leon A.L."/>
            <person name="Rey M.W."/>
            <person name="Tsang A."/>
        </authorList>
    </citation>
    <scope>NUCLEOTIDE SEQUENCE [LARGE SCALE GENOMIC DNA]</scope>
    <source>
        <strain evidence="3">ATCC 42464 / BCRC 31852 / DSM 1799</strain>
    </source>
</reference>
<dbReference type="AlphaFoldDB" id="G2Q5W5"/>
<feature type="compositionally biased region" description="Low complexity" evidence="1">
    <location>
        <begin position="33"/>
        <end position="44"/>
    </location>
</feature>